<dbReference type="GO" id="GO:0004491">
    <property type="term" value="F:methylmalonate-semialdehyde dehydrogenase (acylating, NAD) activity"/>
    <property type="evidence" value="ECO:0007669"/>
    <property type="project" value="UniProtKB-EC"/>
</dbReference>
<dbReference type="GO" id="GO:0006210">
    <property type="term" value="P:thymine catabolic process"/>
    <property type="evidence" value="ECO:0007669"/>
    <property type="project" value="TreeGrafter"/>
</dbReference>
<organism evidence="6 7">
    <name type="scientific">Umbelopsis vinacea</name>
    <dbReference type="NCBI Taxonomy" id="44442"/>
    <lineage>
        <taxon>Eukaryota</taxon>
        <taxon>Fungi</taxon>
        <taxon>Fungi incertae sedis</taxon>
        <taxon>Mucoromycota</taxon>
        <taxon>Mucoromycotina</taxon>
        <taxon>Umbelopsidomycetes</taxon>
        <taxon>Umbelopsidales</taxon>
        <taxon>Umbelopsidaceae</taxon>
        <taxon>Umbelopsis</taxon>
    </lineage>
</organism>
<keyword evidence="3" id="KW-0560">Oxidoreductase</keyword>
<feature type="non-terminal residue" evidence="6">
    <location>
        <position position="1"/>
    </location>
</feature>
<evidence type="ECO:0000256" key="2">
    <source>
        <dbReference type="ARBA" id="ARBA00013048"/>
    </source>
</evidence>
<dbReference type="GO" id="GO:0006574">
    <property type="term" value="P:L-valine catabolic process"/>
    <property type="evidence" value="ECO:0007669"/>
    <property type="project" value="TreeGrafter"/>
</dbReference>
<dbReference type="InterPro" id="IPR016161">
    <property type="entry name" value="Ald_DH/histidinol_DH"/>
</dbReference>
<dbReference type="InterPro" id="IPR016163">
    <property type="entry name" value="Ald_DH_C"/>
</dbReference>
<name>A0A8H7PNX7_9FUNG</name>
<dbReference type="EMBL" id="JAEPRA010000012">
    <property type="protein sequence ID" value="KAG2177567.1"/>
    <property type="molecule type" value="Genomic_DNA"/>
</dbReference>
<dbReference type="FunFam" id="3.40.309.10:FF:000002">
    <property type="entry name" value="Methylmalonate-semialdehyde dehydrogenase (Acylating)"/>
    <property type="match status" value="1"/>
</dbReference>
<accession>A0A8H7PNX7</accession>
<dbReference type="EC" id="1.2.1.27" evidence="2"/>
<comment type="similarity">
    <text evidence="1">Belongs to the aldehyde dehydrogenase family.</text>
</comment>
<dbReference type="SUPFAM" id="SSF53720">
    <property type="entry name" value="ALDH-like"/>
    <property type="match status" value="1"/>
</dbReference>
<gene>
    <name evidence="6" type="ORF">INT44_008079</name>
</gene>
<dbReference type="OrthoDB" id="310895at2759"/>
<reference evidence="6" key="1">
    <citation type="submission" date="2020-12" db="EMBL/GenBank/DDBJ databases">
        <title>Metabolic potential, ecology and presence of endohyphal bacteria is reflected in genomic diversity of Mucoromycotina.</title>
        <authorList>
            <person name="Muszewska A."/>
            <person name="Okrasinska A."/>
            <person name="Steczkiewicz K."/>
            <person name="Drgas O."/>
            <person name="Orlowska M."/>
            <person name="Perlinska-Lenart U."/>
            <person name="Aleksandrzak-Piekarczyk T."/>
            <person name="Szatraj K."/>
            <person name="Zielenkiewicz U."/>
            <person name="Pilsyk S."/>
            <person name="Malc E."/>
            <person name="Mieczkowski P."/>
            <person name="Kruszewska J.S."/>
            <person name="Biernat P."/>
            <person name="Pawlowska J."/>
        </authorList>
    </citation>
    <scope>NUCLEOTIDE SEQUENCE</scope>
    <source>
        <strain evidence="6">WA0000051536</strain>
    </source>
</reference>
<sequence>APLRPYLRAFSTNLPVLQQAAPVTQAKVATTKNFINGEFVESSTDKWIELRNPATQELVTLVPETTREELNAATDAAASAFKQWSQTSVLSRQRIMLDLQYLIKKNHDRIAENIVEEQGKTFIDAKGDVFRGLQVVEQACALTSLLMGEKLTVAKDMETCKAISNREFLAFRSLIRSSSLPTPDTFREPLGVTAGICPFNFPAMIPLWMFPLALATGNTMVLKPSERDPGATMMLAQLAAEAGVPKGVLNVVHGSVDTVNYICDEPRIKAISFVGSDHAGKHIYDRGSLNGKRVQANLGAKNHGVILPDASKQSTLNAIAGAAFGAAGQRCMALSTAIFVGEAQEWIPELIERAKALKVSYGMEPDTDVGPLITVQAKERVERLIQSGVDQGAKLLLDGRGYKPQGYENGNFVGPTIISDVTTNMECYKEEIFGPVLVCLKAETLDDAIEIINNNPYGNGTAVFTNSGPNARKFQHEVDAGQVGINVPIPVPVPPFSFTGSRGSILGDLNFYGKTGVQFYTKLKTVTSLWKESDADHTRASVAMPTMH</sequence>
<dbReference type="GO" id="GO:0005739">
    <property type="term" value="C:mitochondrion"/>
    <property type="evidence" value="ECO:0007669"/>
    <property type="project" value="TreeGrafter"/>
</dbReference>
<evidence type="ECO:0000256" key="1">
    <source>
        <dbReference type="ARBA" id="ARBA00009986"/>
    </source>
</evidence>
<dbReference type="PANTHER" id="PTHR43866:SF3">
    <property type="entry name" value="METHYLMALONATE-SEMIALDEHYDE DEHYDROGENASE [ACYLATING], MITOCHONDRIAL"/>
    <property type="match status" value="1"/>
</dbReference>
<dbReference type="Gene3D" id="3.40.309.10">
    <property type="entry name" value="Aldehyde Dehydrogenase, Chain A, domain 2"/>
    <property type="match status" value="1"/>
</dbReference>
<dbReference type="InterPro" id="IPR016160">
    <property type="entry name" value="Ald_DH_CS_CYS"/>
</dbReference>
<dbReference type="NCBIfam" id="TIGR01722">
    <property type="entry name" value="MMSDH"/>
    <property type="match status" value="1"/>
</dbReference>
<dbReference type="InterPro" id="IPR015590">
    <property type="entry name" value="Aldehyde_DH_dom"/>
</dbReference>
<evidence type="ECO:0000256" key="4">
    <source>
        <dbReference type="ARBA" id="ARBA00023027"/>
    </source>
</evidence>
<keyword evidence="4" id="KW-0520">NAD</keyword>
<dbReference type="CDD" id="cd07085">
    <property type="entry name" value="ALDH_F6_MMSDH"/>
    <property type="match status" value="1"/>
</dbReference>
<dbReference type="AlphaFoldDB" id="A0A8H7PNX7"/>
<keyword evidence="7" id="KW-1185">Reference proteome</keyword>
<dbReference type="PROSITE" id="PS00070">
    <property type="entry name" value="ALDEHYDE_DEHYDR_CYS"/>
    <property type="match status" value="1"/>
</dbReference>
<dbReference type="PANTHER" id="PTHR43866">
    <property type="entry name" value="MALONATE-SEMIALDEHYDE DEHYDROGENASE"/>
    <property type="match status" value="1"/>
</dbReference>
<evidence type="ECO:0000313" key="7">
    <source>
        <dbReference type="Proteomes" id="UP000612746"/>
    </source>
</evidence>
<dbReference type="Pfam" id="PF00171">
    <property type="entry name" value="Aldedh"/>
    <property type="match status" value="1"/>
</dbReference>
<proteinExistence type="inferred from homology"/>
<evidence type="ECO:0000313" key="6">
    <source>
        <dbReference type="EMBL" id="KAG2177567.1"/>
    </source>
</evidence>
<dbReference type="InterPro" id="IPR016162">
    <property type="entry name" value="Ald_DH_N"/>
</dbReference>
<comment type="caution">
    <text evidence="6">The sequence shown here is derived from an EMBL/GenBank/DDBJ whole genome shotgun (WGS) entry which is preliminary data.</text>
</comment>
<evidence type="ECO:0000256" key="3">
    <source>
        <dbReference type="ARBA" id="ARBA00023002"/>
    </source>
</evidence>
<dbReference type="Proteomes" id="UP000612746">
    <property type="component" value="Unassembled WGS sequence"/>
</dbReference>
<protein>
    <recommendedName>
        <fullName evidence="2">methylmalonate-semialdehyde dehydrogenase (CoA acylating)</fullName>
        <ecNumber evidence="2">1.2.1.27</ecNumber>
    </recommendedName>
</protein>
<feature type="domain" description="Aldehyde dehydrogenase" evidence="5">
    <location>
        <begin position="39"/>
        <end position="526"/>
    </location>
</feature>
<evidence type="ECO:0000259" key="5">
    <source>
        <dbReference type="Pfam" id="PF00171"/>
    </source>
</evidence>
<dbReference type="Gene3D" id="3.40.605.10">
    <property type="entry name" value="Aldehyde Dehydrogenase, Chain A, domain 1"/>
    <property type="match status" value="1"/>
</dbReference>
<dbReference type="InterPro" id="IPR010061">
    <property type="entry name" value="MeMal-semiAld_DH"/>
</dbReference>